<gene>
    <name evidence="8" type="ORF">V6N12_031902</name>
</gene>
<name>A0ABR2BYH9_9ROSI</name>
<reference evidence="8 9" key="1">
    <citation type="journal article" date="2024" name="G3 (Bethesda)">
        <title>Genome assembly of Hibiscus sabdariffa L. provides insights into metabolisms of medicinal natural products.</title>
        <authorList>
            <person name="Kim T."/>
        </authorList>
    </citation>
    <scope>NUCLEOTIDE SEQUENCE [LARGE SCALE GENOMIC DNA]</scope>
    <source>
        <strain evidence="8">TK-2024</strain>
        <tissue evidence="8">Old leaves</tissue>
    </source>
</reference>
<dbReference type="PANTHER" id="PTHR21654">
    <property type="entry name" value="FI21293P1"/>
    <property type="match status" value="1"/>
</dbReference>
<proteinExistence type="predicted"/>
<keyword evidence="5" id="KW-0539">Nucleus</keyword>
<comment type="subcellular location">
    <subcellularLocation>
        <location evidence="1">Nucleus</location>
    </subcellularLocation>
</comment>
<evidence type="ECO:0000256" key="5">
    <source>
        <dbReference type="ARBA" id="ARBA00023242"/>
    </source>
</evidence>
<evidence type="ECO:0000313" key="9">
    <source>
        <dbReference type="Proteomes" id="UP001472677"/>
    </source>
</evidence>
<evidence type="ECO:0000256" key="1">
    <source>
        <dbReference type="ARBA" id="ARBA00004123"/>
    </source>
</evidence>
<evidence type="ECO:0000313" key="8">
    <source>
        <dbReference type="EMBL" id="KAK8512175.1"/>
    </source>
</evidence>
<dbReference type="Pfam" id="PF13837">
    <property type="entry name" value="Myb_DNA-bind_4"/>
    <property type="match status" value="1"/>
</dbReference>
<organism evidence="8 9">
    <name type="scientific">Hibiscus sabdariffa</name>
    <name type="common">roselle</name>
    <dbReference type="NCBI Taxonomy" id="183260"/>
    <lineage>
        <taxon>Eukaryota</taxon>
        <taxon>Viridiplantae</taxon>
        <taxon>Streptophyta</taxon>
        <taxon>Embryophyta</taxon>
        <taxon>Tracheophyta</taxon>
        <taxon>Spermatophyta</taxon>
        <taxon>Magnoliopsida</taxon>
        <taxon>eudicotyledons</taxon>
        <taxon>Gunneridae</taxon>
        <taxon>Pentapetalae</taxon>
        <taxon>rosids</taxon>
        <taxon>malvids</taxon>
        <taxon>Malvales</taxon>
        <taxon>Malvaceae</taxon>
        <taxon>Malvoideae</taxon>
        <taxon>Hibiscus</taxon>
    </lineage>
</organism>
<comment type="caution">
    <text evidence="8">The sequence shown here is derived from an EMBL/GenBank/DDBJ whole genome shotgun (WGS) entry which is preliminary data.</text>
</comment>
<evidence type="ECO:0000256" key="4">
    <source>
        <dbReference type="ARBA" id="ARBA00023163"/>
    </source>
</evidence>
<evidence type="ECO:0000259" key="7">
    <source>
        <dbReference type="Pfam" id="PF13837"/>
    </source>
</evidence>
<feature type="region of interest" description="Disordered" evidence="6">
    <location>
        <begin position="89"/>
        <end position="134"/>
    </location>
</feature>
<dbReference type="CDD" id="cd12203">
    <property type="entry name" value="GT1"/>
    <property type="match status" value="1"/>
</dbReference>
<dbReference type="InterPro" id="IPR044822">
    <property type="entry name" value="Myb_DNA-bind_4"/>
</dbReference>
<feature type="compositionally biased region" description="Low complexity" evidence="6">
    <location>
        <begin position="124"/>
        <end position="134"/>
    </location>
</feature>
<evidence type="ECO:0000256" key="2">
    <source>
        <dbReference type="ARBA" id="ARBA00023015"/>
    </source>
</evidence>
<dbReference type="Gene3D" id="1.10.10.60">
    <property type="entry name" value="Homeodomain-like"/>
    <property type="match status" value="1"/>
</dbReference>
<keyword evidence="4" id="KW-0804">Transcription</keyword>
<accession>A0ABR2BYH9</accession>
<dbReference type="PANTHER" id="PTHR21654:SF66">
    <property type="entry name" value="TRIHELIX TRANSCRIPTION FACTOR GT-3B"/>
    <property type="match status" value="1"/>
</dbReference>
<dbReference type="Proteomes" id="UP001472677">
    <property type="component" value="Unassembled WGS sequence"/>
</dbReference>
<keyword evidence="3" id="KW-0238">DNA-binding</keyword>
<keyword evidence="2" id="KW-0805">Transcription regulation</keyword>
<evidence type="ECO:0000256" key="3">
    <source>
        <dbReference type="ARBA" id="ARBA00023125"/>
    </source>
</evidence>
<dbReference type="EMBL" id="JBBPBM010000074">
    <property type="protein sequence ID" value="KAK8512175.1"/>
    <property type="molecule type" value="Genomic_DNA"/>
</dbReference>
<sequence>MIRAELDRSFMETKRNKLLWEVVSTRMREMGYNRSAEQCKCKWKNLFTRYKGCETMEEEAMRQQFPFYNEMQTIFSARMQSMLLSESEGGAKRKAVQLSSDEEEDIMEEKELEKSSVKKKKQGKASGAAGSSTSNSIKEVLEDFMRQQIEMEMQWREAFDARENERRSKEMEWRQKMEALENERLLMDQRWYEREEQRRIREEARAEKRDALITALLNKLRREDHHM</sequence>
<feature type="domain" description="Myb/SANT-like DNA-binding" evidence="7">
    <location>
        <begin position="2"/>
        <end position="73"/>
    </location>
</feature>
<protein>
    <recommendedName>
        <fullName evidence="7">Myb/SANT-like DNA-binding domain-containing protein</fullName>
    </recommendedName>
</protein>
<evidence type="ECO:0000256" key="6">
    <source>
        <dbReference type="SAM" id="MobiDB-lite"/>
    </source>
</evidence>
<keyword evidence="9" id="KW-1185">Reference proteome</keyword>